<accession>A0ABR2DD85</accession>
<reference evidence="2 3" key="1">
    <citation type="journal article" date="2024" name="G3 (Bethesda)">
        <title>Genome assembly of Hibiscus sabdariffa L. provides insights into metabolisms of medicinal natural products.</title>
        <authorList>
            <person name="Kim T."/>
        </authorList>
    </citation>
    <scope>NUCLEOTIDE SEQUENCE [LARGE SCALE GENOMIC DNA]</scope>
    <source>
        <strain evidence="2">TK-2024</strain>
        <tissue evidence="2">Old leaves</tissue>
    </source>
</reference>
<evidence type="ECO:0000259" key="1">
    <source>
        <dbReference type="Pfam" id="PF20167"/>
    </source>
</evidence>
<feature type="domain" description="Putative plant transposon protein" evidence="1">
    <location>
        <begin position="1"/>
        <end position="122"/>
    </location>
</feature>
<proteinExistence type="predicted"/>
<gene>
    <name evidence="2" type="ORF">V6N12_012617</name>
</gene>
<comment type="caution">
    <text evidence="2">The sequence shown here is derived from an EMBL/GenBank/DDBJ whole genome shotgun (WGS) entry which is preliminary data.</text>
</comment>
<evidence type="ECO:0000313" key="2">
    <source>
        <dbReference type="EMBL" id="KAK8535954.1"/>
    </source>
</evidence>
<keyword evidence="3" id="KW-1185">Reference proteome</keyword>
<dbReference type="Proteomes" id="UP001472677">
    <property type="component" value="Unassembled WGS sequence"/>
</dbReference>
<organism evidence="2 3">
    <name type="scientific">Hibiscus sabdariffa</name>
    <name type="common">roselle</name>
    <dbReference type="NCBI Taxonomy" id="183260"/>
    <lineage>
        <taxon>Eukaryota</taxon>
        <taxon>Viridiplantae</taxon>
        <taxon>Streptophyta</taxon>
        <taxon>Embryophyta</taxon>
        <taxon>Tracheophyta</taxon>
        <taxon>Spermatophyta</taxon>
        <taxon>Magnoliopsida</taxon>
        <taxon>eudicotyledons</taxon>
        <taxon>Gunneridae</taxon>
        <taxon>Pentapetalae</taxon>
        <taxon>rosids</taxon>
        <taxon>malvids</taxon>
        <taxon>Malvales</taxon>
        <taxon>Malvaceae</taxon>
        <taxon>Malvoideae</taxon>
        <taxon>Hibiscus</taxon>
    </lineage>
</organism>
<dbReference type="EMBL" id="JBBPBM010000029">
    <property type="protein sequence ID" value="KAK8535954.1"/>
    <property type="molecule type" value="Genomic_DNA"/>
</dbReference>
<protein>
    <recommendedName>
        <fullName evidence="1">Putative plant transposon protein domain-containing protein</fullName>
    </recommendedName>
</protein>
<dbReference type="InterPro" id="IPR046796">
    <property type="entry name" value="Transposase_32_dom"/>
</dbReference>
<name>A0ABR2DD85_9ROSI</name>
<dbReference type="Pfam" id="PF20167">
    <property type="entry name" value="Transposase_32"/>
    <property type="match status" value="1"/>
</dbReference>
<evidence type="ECO:0000313" key="3">
    <source>
        <dbReference type="Proteomes" id="UP001472677"/>
    </source>
</evidence>
<sequence length="123" mass="14458">MIRGVYVQFDEGYINSLFDLVCVEDKHEKFINSMSTTKLNKILVDLYKSGMTWIISPEGSRFIKRVALKYQARAWNHFLKASLMPITHNETMSEERMEMLHSIIMGRHINVGWIIIEETFKCI</sequence>